<evidence type="ECO:0000313" key="2">
    <source>
        <dbReference type="Proteomes" id="UP000799291"/>
    </source>
</evidence>
<evidence type="ECO:0000313" key="1">
    <source>
        <dbReference type="EMBL" id="KAF2683313.1"/>
    </source>
</evidence>
<keyword evidence="2" id="KW-1185">Reference proteome</keyword>
<name>A0A6G1IZC2_9PLEO</name>
<dbReference type="AlphaFoldDB" id="A0A6G1IZC2"/>
<gene>
    <name evidence="1" type="ORF">K458DRAFT_432140</name>
</gene>
<proteinExistence type="predicted"/>
<accession>A0A6G1IZC2</accession>
<dbReference type="EMBL" id="MU005584">
    <property type="protein sequence ID" value="KAF2683313.1"/>
    <property type="molecule type" value="Genomic_DNA"/>
</dbReference>
<sequence length="225" mass="26099">MTTTAPLQEIYFAWKLRFVYGTQSVTMEEFKVASSLFVPGGYGGFFDHVLTPESLTMLREQIVEYGNNLSFITMSDMLTQKSQRPHNRIYAFQSLCKAGSRAEVNYDWTPDRLFNVLMDKLAETADNHRSSDIGIFANGLDMLPEEYALTLRRLSRRFGLSREEKEQLVKCYKTWAPRFNPACRGNEPWLRQLLLNAKDVWDLYVNGIEKPESLSFMLWSDLYGE</sequence>
<protein>
    <submittedName>
        <fullName evidence="1">Uncharacterized protein</fullName>
    </submittedName>
</protein>
<dbReference type="Proteomes" id="UP000799291">
    <property type="component" value="Unassembled WGS sequence"/>
</dbReference>
<organism evidence="1 2">
    <name type="scientific">Lentithecium fluviatile CBS 122367</name>
    <dbReference type="NCBI Taxonomy" id="1168545"/>
    <lineage>
        <taxon>Eukaryota</taxon>
        <taxon>Fungi</taxon>
        <taxon>Dikarya</taxon>
        <taxon>Ascomycota</taxon>
        <taxon>Pezizomycotina</taxon>
        <taxon>Dothideomycetes</taxon>
        <taxon>Pleosporomycetidae</taxon>
        <taxon>Pleosporales</taxon>
        <taxon>Massarineae</taxon>
        <taxon>Lentitheciaceae</taxon>
        <taxon>Lentithecium</taxon>
    </lineage>
</organism>
<dbReference type="OrthoDB" id="5427500at2759"/>
<reference evidence="1" key="1">
    <citation type="journal article" date="2020" name="Stud. Mycol.">
        <title>101 Dothideomycetes genomes: a test case for predicting lifestyles and emergence of pathogens.</title>
        <authorList>
            <person name="Haridas S."/>
            <person name="Albert R."/>
            <person name="Binder M."/>
            <person name="Bloem J."/>
            <person name="Labutti K."/>
            <person name="Salamov A."/>
            <person name="Andreopoulos B."/>
            <person name="Baker S."/>
            <person name="Barry K."/>
            <person name="Bills G."/>
            <person name="Bluhm B."/>
            <person name="Cannon C."/>
            <person name="Castanera R."/>
            <person name="Culley D."/>
            <person name="Daum C."/>
            <person name="Ezra D."/>
            <person name="Gonzalez J."/>
            <person name="Henrissat B."/>
            <person name="Kuo A."/>
            <person name="Liang C."/>
            <person name="Lipzen A."/>
            <person name="Lutzoni F."/>
            <person name="Magnuson J."/>
            <person name="Mondo S."/>
            <person name="Nolan M."/>
            <person name="Ohm R."/>
            <person name="Pangilinan J."/>
            <person name="Park H.-J."/>
            <person name="Ramirez L."/>
            <person name="Alfaro M."/>
            <person name="Sun H."/>
            <person name="Tritt A."/>
            <person name="Yoshinaga Y."/>
            <person name="Zwiers L.-H."/>
            <person name="Turgeon B."/>
            <person name="Goodwin S."/>
            <person name="Spatafora J."/>
            <person name="Crous P."/>
            <person name="Grigoriev I."/>
        </authorList>
    </citation>
    <scope>NUCLEOTIDE SEQUENCE</scope>
    <source>
        <strain evidence="1">CBS 122367</strain>
    </source>
</reference>